<feature type="signal peptide" evidence="1">
    <location>
        <begin position="1"/>
        <end position="22"/>
    </location>
</feature>
<dbReference type="Gene3D" id="2.30.40.10">
    <property type="entry name" value="Urease, subunit C, domain 1"/>
    <property type="match status" value="1"/>
</dbReference>
<protein>
    <recommendedName>
        <fullName evidence="2">Amidohydrolase 3 domain-containing protein</fullName>
    </recommendedName>
</protein>
<evidence type="ECO:0000313" key="3">
    <source>
        <dbReference type="EMBL" id="CAH1001945.1"/>
    </source>
</evidence>
<sequence length="143" mass="15234">MIVSLRCLLVFLLFCLSACTSNDDPAGNDSASLLVYNAAIWSGKDLPPATALLVAADGTIERVGMDADTSDWSASLTTATQRVDADGAFLMPGFIEGHAHFSGLGSSLRNLNFLRSRSWEEIVAIVAERAEDTPKGDWITGRG</sequence>
<accession>A0ABM9B3N3</accession>
<feature type="chain" id="PRO_5045788290" description="Amidohydrolase 3 domain-containing protein" evidence="1">
    <location>
        <begin position="23"/>
        <end position="143"/>
    </location>
</feature>
<dbReference type="Pfam" id="PF07969">
    <property type="entry name" value="Amidohydro_3"/>
    <property type="match status" value="1"/>
</dbReference>
<dbReference type="InterPro" id="IPR011059">
    <property type="entry name" value="Metal-dep_hydrolase_composite"/>
</dbReference>
<dbReference type="InterPro" id="IPR013108">
    <property type="entry name" value="Amidohydro_3"/>
</dbReference>
<keyword evidence="1" id="KW-0732">Signal</keyword>
<dbReference type="PANTHER" id="PTHR22642">
    <property type="entry name" value="IMIDAZOLONEPROPIONASE"/>
    <property type="match status" value="1"/>
</dbReference>
<evidence type="ECO:0000313" key="4">
    <source>
        <dbReference type="Proteomes" id="UP000837803"/>
    </source>
</evidence>
<dbReference type="PANTHER" id="PTHR22642:SF2">
    <property type="entry name" value="PROTEIN LONG AFTER FAR-RED 3"/>
    <property type="match status" value="1"/>
</dbReference>
<feature type="domain" description="Amidohydrolase 3" evidence="2">
    <location>
        <begin position="83"/>
        <end position="143"/>
    </location>
</feature>
<name>A0ABM9B3N3_9BACT</name>
<dbReference type="Gene3D" id="3.10.310.70">
    <property type="match status" value="1"/>
</dbReference>
<evidence type="ECO:0000256" key="1">
    <source>
        <dbReference type="SAM" id="SignalP"/>
    </source>
</evidence>
<comment type="caution">
    <text evidence="3">The sequence shown here is derived from an EMBL/GenBank/DDBJ whole genome shotgun (WGS) entry which is preliminary data.</text>
</comment>
<dbReference type="Proteomes" id="UP000837803">
    <property type="component" value="Unassembled WGS sequence"/>
</dbReference>
<proteinExistence type="predicted"/>
<dbReference type="Gene3D" id="3.20.20.140">
    <property type="entry name" value="Metal-dependent hydrolases"/>
    <property type="match status" value="1"/>
</dbReference>
<dbReference type="SUPFAM" id="SSF51338">
    <property type="entry name" value="Composite domain of metallo-dependent hydrolases"/>
    <property type="match status" value="1"/>
</dbReference>
<keyword evidence="4" id="KW-1185">Reference proteome</keyword>
<reference evidence="3" key="1">
    <citation type="submission" date="2021-12" db="EMBL/GenBank/DDBJ databases">
        <authorList>
            <person name="Rodrigo-Torres L."/>
            <person name="Arahal R. D."/>
            <person name="Lucena T."/>
        </authorList>
    </citation>
    <scope>NUCLEOTIDE SEQUENCE</scope>
    <source>
        <strain evidence="3">CECT 8419</strain>
    </source>
</reference>
<gene>
    <name evidence="3" type="ORF">LEM8419_02860</name>
</gene>
<organism evidence="3 4">
    <name type="scientific">Neolewinella maritima</name>
    <dbReference type="NCBI Taxonomy" id="1383882"/>
    <lineage>
        <taxon>Bacteria</taxon>
        <taxon>Pseudomonadati</taxon>
        <taxon>Bacteroidota</taxon>
        <taxon>Saprospiria</taxon>
        <taxon>Saprospirales</taxon>
        <taxon>Lewinellaceae</taxon>
        <taxon>Neolewinella</taxon>
    </lineage>
</organism>
<evidence type="ECO:0000259" key="2">
    <source>
        <dbReference type="Pfam" id="PF07969"/>
    </source>
</evidence>
<dbReference type="EMBL" id="CAKLPZ010000004">
    <property type="protein sequence ID" value="CAH1001945.1"/>
    <property type="molecule type" value="Genomic_DNA"/>
</dbReference>